<dbReference type="InterPro" id="IPR000488">
    <property type="entry name" value="Death_dom"/>
</dbReference>
<dbReference type="SUPFAM" id="SSF47986">
    <property type="entry name" value="DEATH domain"/>
    <property type="match status" value="2"/>
</dbReference>
<feature type="domain" description="Death" evidence="1">
    <location>
        <begin position="103"/>
        <end position="173"/>
    </location>
</feature>
<protein>
    <recommendedName>
        <fullName evidence="5">FADD</fullName>
    </recommendedName>
</protein>
<evidence type="ECO:0008006" key="5">
    <source>
        <dbReference type="Google" id="ProtNLM"/>
    </source>
</evidence>
<dbReference type="EMBL" id="CATNWA010017490">
    <property type="protein sequence ID" value="CAI9600884.1"/>
    <property type="molecule type" value="Genomic_DNA"/>
</dbReference>
<dbReference type="Proteomes" id="UP001162483">
    <property type="component" value="Unassembled WGS sequence"/>
</dbReference>
<evidence type="ECO:0000259" key="2">
    <source>
        <dbReference type="PROSITE" id="PS50168"/>
    </source>
</evidence>
<dbReference type="Pfam" id="PF01335">
    <property type="entry name" value="DED"/>
    <property type="match status" value="1"/>
</dbReference>
<accession>A0ABN9FV35</accession>
<reference evidence="3" key="1">
    <citation type="submission" date="2023-05" db="EMBL/GenBank/DDBJ databases">
        <authorList>
            <person name="Stuckert A."/>
        </authorList>
    </citation>
    <scope>NUCLEOTIDE SEQUENCE</scope>
</reference>
<evidence type="ECO:0000313" key="3">
    <source>
        <dbReference type="EMBL" id="CAI9600884.1"/>
    </source>
</evidence>
<dbReference type="Pfam" id="PF00531">
    <property type="entry name" value="Death"/>
    <property type="match status" value="1"/>
</dbReference>
<proteinExistence type="predicted"/>
<gene>
    <name evidence="3" type="ORF">SPARVUS_LOCUS12867047</name>
</gene>
<evidence type="ECO:0000313" key="4">
    <source>
        <dbReference type="Proteomes" id="UP001162483"/>
    </source>
</evidence>
<name>A0ABN9FV35_9NEOB</name>
<dbReference type="InterPro" id="IPR016729">
    <property type="entry name" value="FADD"/>
</dbReference>
<dbReference type="Gene3D" id="1.10.533.10">
    <property type="entry name" value="Death Domain, Fas"/>
    <property type="match status" value="2"/>
</dbReference>
<dbReference type="PROSITE" id="PS50168">
    <property type="entry name" value="DED"/>
    <property type="match status" value="1"/>
</dbReference>
<dbReference type="SMART" id="SM00031">
    <property type="entry name" value="DED"/>
    <property type="match status" value="1"/>
</dbReference>
<feature type="domain" description="DED" evidence="2">
    <location>
        <begin position="3"/>
        <end position="81"/>
    </location>
</feature>
<keyword evidence="4" id="KW-1185">Reference proteome</keyword>
<dbReference type="InterPro" id="IPR001875">
    <property type="entry name" value="DED_dom"/>
</dbReference>
<sequence>MDDFNVMLLRIAGKLSDTDLNSMKFLCQDKIPRKKMETIKSPTDLFIKLMELTEISKDNLNFLTELLQHAHRHDLAKEVKEFHEPSLSREETSIEEEPEEDQLGQAFDIICENVGKDWKMLMRTLGVTDSTMEHVVYANPYNLREQIRQCLREWKQKKRENANVSALIKALEKCRMKLAVAEKLCEKLNLSHGIS</sequence>
<dbReference type="CDD" id="cd08336">
    <property type="entry name" value="DED_FADD"/>
    <property type="match status" value="1"/>
</dbReference>
<dbReference type="PROSITE" id="PS50017">
    <property type="entry name" value="DEATH_DOMAIN"/>
    <property type="match status" value="1"/>
</dbReference>
<dbReference type="PANTHER" id="PTHR15077:SF10">
    <property type="entry name" value="FAS-ASSOCIATED DEATH DOMAIN PROTEIN"/>
    <property type="match status" value="1"/>
</dbReference>
<organism evidence="3 4">
    <name type="scientific">Staurois parvus</name>
    <dbReference type="NCBI Taxonomy" id="386267"/>
    <lineage>
        <taxon>Eukaryota</taxon>
        <taxon>Metazoa</taxon>
        <taxon>Chordata</taxon>
        <taxon>Craniata</taxon>
        <taxon>Vertebrata</taxon>
        <taxon>Euteleostomi</taxon>
        <taxon>Amphibia</taxon>
        <taxon>Batrachia</taxon>
        <taxon>Anura</taxon>
        <taxon>Neobatrachia</taxon>
        <taxon>Ranoidea</taxon>
        <taxon>Ranidae</taxon>
        <taxon>Staurois</taxon>
    </lineage>
</organism>
<dbReference type="SMART" id="SM00005">
    <property type="entry name" value="DEATH"/>
    <property type="match status" value="1"/>
</dbReference>
<comment type="caution">
    <text evidence="3">The sequence shown here is derived from an EMBL/GenBank/DDBJ whole genome shotgun (WGS) entry which is preliminary data.</text>
</comment>
<dbReference type="PANTHER" id="PTHR15077">
    <property type="entry name" value="FAS-ASSOCIATING DEATH DOMAIN-CONTAINING PROTEIN FADD"/>
    <property type="match status" value="1"/>
</dbReference>
<dbReference type="InterPro" id="IPR011029">
    <property type="entry name" value="DEATH-like_dom_sf"/>
</dbReference>
<evidence type="ECO:0000259" key="1">
    <source>
        <dbReference type="PROSITE" id="PS50017"/>
    </source>
</evidence>